<dbReference type="AlphaFoldDB" id="A0A7J7WFL9"/>
<reference evidence="11 12" key="1">
    <citation type="journal article" date="2020" name="Nature">
        <title>Six reference-quality genomes reveal evolution of bat adaptations.</title>
        <authorList>
            <person name="Jebb D."/>
            <person name="Huang Z."/>
            <person name="Pippel M."/>
            <person name="Hughes G.M."/>
            <person name="Lavrichenko K."/>
            <person name="Devanna P."/>
            <person name="Winkler S."/>
            <person name="Jermiin L.S."/>
            <person name="Skirmuntt E.C."/>
            <person name="Katzourakis A."/>
            <person name="Burkitt-Gray L."/>
            <person name="Ray D.A."/>
            <person name="Sullivan K.A.M."/>
            <person name="Roscito J.G."/>
            <person name="Kirilenko B.M."/>
            <person name="Davalos L.M."/>
            <person name="Corthals A.P."/>
            <person name="Power M.L."/>
            <person name="Jones G."/>
            <person name="Ransome R.D."/>
            <person name="Dechmann D.K.N."/>
            <person name="Locatelli A.G."/>
            <person name="Puechmaille S.J."/>
            <person name="Fedrigo O."/>
            <person name="Jarvis E.D."/>
            <person name="Hiller M."/>
            <person name="Vernes S.C."/>
            <person name="Myers E.W."/>
            <person name="Teeling E.C."/>
        </authorList>
    </citation>
    <scope>NUCLEOTIDE SEQUENCE [LARGE SCALE GENOMIC DNA]</scope>
    <source>
        <strain evidence="11">MPipKuh1</strain>
        <tissue evidence="11">Flight muscle</tissue>
    </source>
</reference>
<dbReference type="GO" id="GO:0051431">
    <property type="term" value="F:corticotropin-releasing hormone receptor 2 binding"/>
    <property type="evidence" value="ECO:0007669"/>
    <property type="project" value="InterPro"/>
</dbReference>
<dbReference type="PANTHER" id="PTHR17575:SF0">
    <property type="entry name" value="UROCORTIN-2"/>
    <property type="match status" value="1"/>
</dbReference>
<evidence type="ECO:0000313" key="12">
    <source>
        <dbReference type="Proteomes" id="UP000558488"/>
    </source>
</evidence>
<comment type="function">
    <text evidence="7">Suppresses food intake, delays gastric emptying and decreases heat-induced edema. Might represent an endogenous ligand for maintaining homeostasis after stress.</text>
</comment>
<sequence>MALMVLALGGVPLASATPVPAPQLPAQHSPPATPRPAASESPPASPAGSQPGPRPGPRITLSLDVPLGLQQIVLAQARARALWEQAAANARILAQVGRR</sequence>
<dbReference type="Proteomes" id="UP000558488">
    <property type="component" value="Unassembled WGS sequence"/>
</dbReference>
<dbReference type="PANTHER" id="PTHR17575">
    <property type="entry name" value="UROCORTIN-2 AND 3"/>
    <property type="match status" value="1"/>
</dbReference>
<evidence type="ECO:0000256" key="4">
    <source>
        <dbReference type="ARBA" id="ARBA00022525"/>
    </source>
</evidence>
<keyword evidence="6 9" id="KW-0732">Signal</keyword>
<evidence type="ECO:0000256" key="1">
    <source>
        <dbReference type="ARBA" id="ARBA00004613"/>
    </source>
</evidence>
<accession>A0A7J7WFL9</accession>
<feature type="compositionally biased region" description="Low complexity" evidence="8">
    <location>
        <begin position="35"/>
        <end position="51"/>
    </location>
</feature>
<dbReference type="GO" id="GO:0005615">
    <property type="term" value="C:extracellular space"/>
    <property type="evidence" value="ECO:0007669"/>
    <property type="project" value="InterPro"/>
</dbReference>
<keyword evidence="12" id="KW-1185">Reference proteome</keyword>
<evidence type="ECO:0000256" key="2">
    <source>
        <dbReference type="ARBA" id="ARBA00009287"/>
    </source>
</evidence>
<dbReference type="Pfam" id="PF00473">
    <property type="entry name" value="CRF"/>
    <property type="match status" value="1"/>
</dbReference>
<gene>
    <name evidence="11" type="ORF">mPipKuh1_018431</name>
</gene>
<dbReference type="GO" id="GO:0009755">
    <property type="term" value="P:hormone-mediated signaling pathway"/>
    <property type="evidence" value="ECO:0007669"/>
    <property type="project" value="TreeGrafter"/>
</dbReference>
<evidence type="ECO:0000256" key="3">
    <source>
        <dbReference type="ARBA" id="ARBA00011328"/>
    </source>
</evidence>
<evidence type="ECO:0000256" key="7">
    <source>
        <dbReference type="ARBA" id="ARBA00025160"/>
    </source>
</evidence>
<comment type="subcellular location">
    <subcellularLocation>
        <location evidence="1">Secreted</location>
    </subcellularLocation>
</comment>
<dbReference type="InterPro" id="IPR024270">
    <property type="entry name" value="Urocortin_II/III"/>
</dbReference>
<protein>
    <submittedName>
        <fullName evidence="11">Urocortin 2</fullName>
    </submittedName>
</protein>
<feature type="chain" id="PRO_5029492427" evidence="9">
    <location>
        <begin position="17"/>
        <end position="99"/>
    </location>
</feature>
<comment type="similarity">
    <text evidence="2">Belongs to the sauvagine/corticotropin-releasing factor/urotensin I family.</text>
</comment>
<comment type="subunit">
    <text evidence="3">Binds with high affinity to CRF receptors 2-alpha and 2-beta.</text>
</comment>
<keyword evidence="5" id="KW-0372">Hormone</keyword>
<evidence type="ECO:0000256" key="8">
    <source>
        <dbReference type="SAM" id="MobiDB-lite"/>
    </source>
</evidence>
<dbReference type="GO" id="GO:0007189">
    <property type="term" value="P:adenylate cyclase-activating G protein-coupled receptor signaling pathway"/>
    <property type="evidence" value="ECO:0007669"/>
    <property type="project" value="TreeGrafter"/>
</dbReference>
<proteinExistence type="inferred from homology"/>
<name>A0A7J7WFL9_PIPKU</name>
<feature type="domain" description="Corticotropin-releasing factor" evidence="10">
    <location>
        <begin position="60"/>
        <end position="96"/>
    </location>
</feature>
<feature type="region of interest" description="Disordered" evidence="8">
    <location>
        <begin position="16"/>
        <end position="61"/>
    </location>
</feature>
<dbReference type="EMBL" id="JACAGB010000011">
    <property type="protein sequence ID" value="KAF6335980.1"/>
    <property type="molecule type" value="Genomic_DNA"/>
</dbReference>
<organism evidence="11 12">
    <name type="scientific">Pipistrellus kuhlii</name>
    <name type="common">Kuhl's pipistrelle</name>
    <dbReference type="NCBI Taxonomy" id="59472"/>
    <lineage>
        <taxon>Eukaryota</taxon>
        <taxon>Metazoa</taxon>
        <taxon>Chordata</taxon>
        <taxon>Craniata</taxon>
        <taxon>Vertebrata</taxon>
        <taxon>Euteleostomi</taxon>
        <taxon>Mammalia</taxon>
        <taxon>Eutheria</taxon>
        <taxon>Laurasiatheria</taxon>
        <taxon>Chiroptera</taxon>
        <taxon>Yangochiroptera</taxon>
        <taxon>Vespertilionidae</taxon>
        <taxon>Pipistrellus</taxon>
    </lineage>
</organism>
<evidence type="ECO:0000256" key="6">
    <source>
        <dbReference type="ARBA" id="ARBA00022729"/>
    </source>
</evidence>
<feature type="signal peptide" evidence="9">
    <location>
        <begin position="1"/>
        <end position="16"/>
    </location>
</feature>
<dbReference type="GO" id="GO:0005179">
    <property type="term" value="F:hormone activity"/>
    <property type="evidence" value="ECO:0007669"/>
    <property type="project" value="UniProtKB-KW"/>
</dbReference>
<dbReference type="GO" id="GO:0007586">
    <property type="term" value="P:digestion"/>
    <property type="evidence" value="ECO:0007669"/>
    <property type="project" value="InterPro"/>
</dbReference>
<evidence type="ECO:0000256" key="9">
    <source>
        <dbReference type="SAM" id="SignalP"/>
    </source>
</evidence>
<dbReference type="InterPro" id="IPR000187">
    <property type="entry name" value="CRF"/>
</dbReference>
<comment type="caution">
    <text evidence="11">The sequence shown here is derived from an EMBL/GenBank/DDBJ whole genome shotgun (WGS) entry which is preliminary data.</text>
</comment>
<dbReference type="GO" id="GO:0031669">
    <property type="term" value="P:cellular response to nutrient levels"/>
    <property type="evidence" value="ECO:0007669"/>
    <property type="project" value="TreeGrafter"/>
</dbReference>
<evidence type="ECO:0000256" key="5">
    <source>
        <dbReference type="ARBA" id="ARBA00022702"/>
    </source>
</evidence>
<evidence type="ECO:0000259" key="10">
    <source>
        <dbReference type="Pfam" id="PF00473"/>
    </source>
</evidence>
<evidence type="ECO:0000313" key="11">
    <source>
        <dbReference type="EMBL" id="KAF6335980.1"/>
    </source>
</evidence>
<keyword evidence="4" id="KW-0964">Secreted</keyword>